<feature type="transmembrane region" description="Helical" evidence="1">
    <location>
        <begin position="74"/>
        <end position="96"/>
    </location>
</feature>
<gene>
    <name evidence="2" type="ORF">CYMTET_29184</name>
</gene>
<keyword evidence="1" id="KW-0812">Transmembrane</keyword>
<proteinExistence type="predicted"/>
<keyword evidence="1" id="KW-1133">Transmembrane helix</keyword>
<keyword evidence="1" id="KW-0472">Membrane</keyword>
<reference evidence="2 3" key="1">
    <citation type="journal article" date="2015" name="Genome Biol. Evol.">
        <title>Comparative Genomics of a Bacterivorous Green Alga Reveals Evolutionary Causalities and Consequences of Phago-Mixotrophic Mode of Nutrition.</title>
        <authorList>
            <person name="Burns J.A."/>
            <person name="Paasch A."/>
            <person name="Narechania A."/>
            <person name="Kim E."/>
        </authorList>
    </citation>
    <scope>NUCLEOTIDE SEQUENCE [LARGE SCALE GENOMIC DNA]</scope>
    <source>
        <strain evidence="2 3">PLY_AMNH</strain>
    </source>
</reference>
<protein>
    <submittedName>
        <fullName evidence="2">Uncharacterized protein</fullName>
    </submittedName>
</protein>
<dbReference type="EMBL" id="LGRX02016547">
    <property type="protein sequence ID" value="KAK3261946.1"/>
    <property type="molecule type" value="Genomic_DNA"/>
</dbReference>
<sequence>MSAQAVHENRLNQGCAADNEGEISVSVLLSLGCLIVYTRRTGIYIIWAYGWLIPAAGAVWGTRKMLNAFGYHGLADMVLGVVATGLMILSACISVWMGHTELAIVTTTPTVLAQYYDIRQRQRIKVAQE</sequence>
<dbReference type="Proteomes" id="UP001190700">
    <property type="component" value="Unassembled WGS sequence"/>
</dbReference>
<feature type="transmembrane region" description="Helical" evidence="1">
    <location>
        <begin position="44"/>
        <end position="62"/>
    </location>
</feature>
<accession>A0AAE0KV70</accession>
<keyword evidence="3" id="KW-1185">Reference proteome</keyword>
<evidence type="ECO:0000313" key="3">
    <source>
        <dbReference type="Proteomes" id="UP001190700"/>
    </source>
</evidence>
<comment type="caution">
    <text evidence="2">The sequence shown here is derived from an EMBL/GenBank/DDBJ whole genome shotgun (WGS) entry which is preliminary data.</text>
</comment>
<evidence type="ECO:0000313" key="2">
    <source>
        <dbReference type="EMBL" id="KAK3261946.1"/>
    </source>
</evidence>
<dbReference type="AlphaFoldDB" id="A0AAE0KV70"/>
<evidence type="ECO:0000256" key="1">
    <source>
        <dbReference type="SAM" id="Phobius"/>
    </source>
</evidence>
<name>A0AAE0KV70_9CHLO</name>
<organism evidence="2 3">
    <name type="scientific">Cymbomonas tetramitiformis</name>
    <dbReference type="NCBI Taxonomy" id="36881"/>
    <lineage>
        <taxon>Eukaryota</taxon>
        <taxon>Viridiplantae</taxon>
        <taxon>Chlorophyta</taxon>
        <taxon>Pyramimonadophyceae</taxon>
        <taxon>Pyramimonadales</taxon>
        <taxon>Pyramimonadaceae</taxon>
        <taxon>Cymbomonas</taxon>
    </lineage>
</organism>